<dbReference type="PANTHER" id="PTHR48049:SF84">
    <property type="entry name" value="UDP-GLYCOSYLTRANSFERASE 79A6"/>
    <property type="match status" value="1"/>
</dbReference>
<dbReference type="Gene3D" id="3.40.50.2000">
    <property type="entry name" value="Glycogen Phosphorylase B"/>
    <property type="match status" value="2"/>
</dbReference>
<dbReference type="AlphaFoldDB" id="A0AAV9E1T4"/>
<comment type="similarity">
    <text evidence="1">Belongs to the UDP-glycosyltransferase family.</text>
</comment>
<organism evidence="3 4">
    <name type="scientific">Acorus calamus</name>
    <name type="common">Sweet flag</name>
    <dbReference type="NCBI Taxonomy" id="4465"/>
    <lineage>
        <taxon>Eukaryota</taxon>
        <taxon>Viridiplantae</taxon>
        <taxon>Streptophyta</taxon>
        <taxon>Embryophyta</taxon>
        <taxon>Tracheophyta</taxon>
        <taxon>Spermatophyta</taxon>
        <taxon>Magnoliopsida</taxon>
        <taxon>Liliopsida</taxon>
        <taxon>Acoraceae</taxon>
        <taxon>Acorus</taxon>
    </lineage>
</organism>
<dbReference type="PANTHER" id="PTHR48049">
    <property type="entry name" value="GLYCOSYLTRANSFERASE"/>
    <property type="match status" value="1"/>
</dbReference>
<protein>
    <submittedName>
        <fullName evidence="3">Anthocyanidin 3-O-glucosyltransferase</fullName>
    </submittedName>
</protein>
<dbReference type="InterPro" id="IPR050481">
    <property type="entry name" value="UDP-glycosyltransf_plant"/>
</dbReference>
<evidence type="ECO:0000313" key="4">
    <source>
        <dbReference type="Proteomes" id="UP001180020"/>
    </source>
</evidence>
<accession>A0AAV9E1T4</accession>
<dbReference type="EMBL" id="JAUJYO010000010">
    <property type="protein sequence ID" value="KAK1307407.1"/>
    <property type="molecule type" value="Genomic_DNA"/>
</dbReference>
<keyword evidence="2" id="KW-0808">Transferase</keyword>
<comment type="caution">
    <text evidence="3">The sequence shown here is derived from an EMBL/GenBank/DDBJ whole genome shotgun (WGS) entry which is preliminary data.</text>
</comment>
<reference evidence="3" key="1">
    <citation type="journal article" date="2023" name="Nat. Commun.">
        <title>Diploid and tetraploid genomes of Acorus and the evolution of monocots.</title>
        <authorList>
            <person name="Ma L."/>
            <person name="Liu K.W."/>
            <person name="Li Z."/>
            <person name="Hsiao Y.Y."/>
            <person name="Qi Y."/>
            <person name="Fu T."/>
            <person name="Tang G.D."/>
            <person name="Zhang D."/>
            <person name="Sun W.H."/>
            <person name="Liu D.K."/>
            <person name="Li Y."/>
            <person name="Chen G.Z."/>
            <person name="Liu X.D."/>
            <person name="Liao X.Y."/>
            <person name="Jiang Y.T."/>
            <person name="Yu X."/>
            <person name="Hao Y."/>
            <person name="Huang J."/>
            <person name="Zhao X.W."/>
            <person name="Ke S."/>
            <person name="Chen Y.Y."/>
            <person name="Wu W.L."/>
            <person name="Hsu J.L."/>
            <person name="Lin Y.F."/>
            <person name="Huang M.D."/>
            <person name="Li C.Y."/>
            <person name="Huang L."/>
            <person name="Wang Z.W."/>
            <person name="Zhao X."/>
            <person name="Zhong W.Y."/>
            <person name="Peng D.H."/>
            <person name="Ahmad S."/>
            <person name="Lan S."/>
            <person name="Zhang J.S."/>
            <person name="Tsai W.C."/>
            <person name="Van de Peer Y."/>
            <person name="Liu Z.J."/>
        </authorList>
    </citation>
    <scope>NUCLEOTIDE SEQUENCE</scope>
    <source>
        <strain evidence="3">CP</strain>
    </source>
</reference>
<dbReference type="GO" id="GO:0035251">
    <property type="term" value="F:UDP-glucosyltransferase activity"/>
    <property type="evidence" value="ECO:0007669"/>
    <property type="project" value="InterPro"/>
</dbReference>
<dbReference type="Pfam" id="PF00201">
    <property type="entry name" value="UDPGT"/>
    <property type="match status" value="1"/>
</dbReference>
<gene>
    <name evidence="3" type="primary">RT</name>
    <name evidence="3" type="ORF">QJS10_CPA10g01509</name>
</gene>
<dbReference type="SUPFAM" id="SSF53756">
    <property type="entry name" value="UDP-Glycosyltransferase/glycogen phosphorylase"/>
    <property type="match status" value="1"/>
</dbReference>
<dbReference type="CDD" id="cd03784">
    <property type="entry name" value="GT1_Gtf-like"/>
    <property type="match status" value="1"/>
</dbReference>
<proteinExistence type="inferred from homology"/>
<evidence type="ECO:0000256" key="2">
    <source>
        <dbReference type="ARBA" id="ARBA00022679"/>
    </source>
</evidence>
<dbReference type="FunFam" id="3.40.50.2000:FF:000037">
    <property type="entry name" value="Glycosyltransferase"/>
    <property type="match status" value="1"/>
</dbReference>
<evidence type="ECO:0000256" key="1">
    <source>
        <dbReference type="ARBA" id="ARBA00009995"/>
    </source>
</evidence>
<keyword evidence="4" id="KW-1185">Reference proteome</keyword>
<dbReference type="Proteomes" id="UP001180020">
    <property type="component" value="Unassembled WGS sequence"/>
</dbReference>
<evidence type="ECO:0000313" key="3">
    <source>
        <dbReference type="EMBL" id="KAK1307407.1"/>
    </source>
</evidence>
<reference evidence="3" key="2">
    <citation type="submission" date="2023-06" db="EMBL/GenBank/DDBJ databases">
        <authorList>
            <person name="Ma L."/>
            <person name="Liu K.-W."/>
            <person name="Li Z."/>
            <person name="Hsiao Y.-Y."/>
            <person name="Qi Y."/>
            <person name="Fu T."/>
            <person name="Tang G."/>
            <person name="Zhang D."/>
            <person name="Sun W.-H."/>
            <person name="Liu D.-K."/>
            <person name="Li Y."/>
            <person name="Chen G.-Z."/>
            <person name="Liu X.-D."/>
            <person name="Liao X.-Y."/>
            <person name="Jiang Y.-T."/>
            <person name="Yu X."/>
            <person name="Hao Y."/>
            <person name="Huang J."/>
            <person name="Zhao X.-W."/>
            <person name="Ke S."/>
            <person name="Chen Y.-Y."/>
            <person name="Wu W.-L."/>
            <person name="Hsu J.-L."/>
            <person name="Lin Y.-F."/>
            <person name="Huang M.-D."/>
            <person name="Li C.-Y."/>
            <person name="Huang L."/>
            <person name="Wang Z.-W."/>
            <person name="Zhao X."/>
            <person name="Zhong W.-Y."/>
            <person name="Peng D.-H."/>
            <person name="Ahmad S."/>
            <person name="Lan S."/>
            <person name="Zhang J.-S."/>
            <person name="Tsai W.-C."/>
            <person name="Van De Peer Y."/>
            <person name="Liu Z.-J."/>
        </authorList>
    </citation>
    <scope>NUCLEOTIDE SEQUENCE</scope>
    <source>
        <strain evidence="3">CP</strain>
        <tissue evidence="3">Leaves</tissue>
    </source>
</reference>
<name>A0AAV9E1T4_ACOCL</name>
<dbReference type="InterPro" id="IPR002213">
    <property type="entry name" value="UDP_glucos_trans"/>
</dbReference>
<sequence>MEGEELELHVMMFPWFAFGHISPFVQLANTLSSRGVRVSFLSAPANIPRIASLSPTSIDIIPVDIPPIEGLPPTIQSTSDSTPDMAELLKIAVDDMKPQIHTLLTKLKPQIILHDFTHHWMSSIASPIGVKTLYFSVFSAHAFAYLMVPSRTKSLQFPPIGFPHSSSSLDPYEAEHLQYIFKSFYGGPSVYDRVVSCMRDCDAIVCKSASEMEGGYIDYLSSQYGKPVLLTGPLVQGLPTGELDPEWKEWLDGFAPGSVVFCSFGSETFLDGTLIEELLIGVVLNFPKEGGNDNDGKTKLKRVIPEGFKERVKGRGRVRTGWVPQKHILGHANVGCYVNHAGLSSVMEGLINGCRLVLLPMKGDQLLNGRLCGGEVMKVGVVVRRDREDGRFNREGICEAVLEAVRGAGGGGCDRWRMFLMDGDVQDRYMSEFIQNMRALLNVDEKCYPPFG</sequence>